<keyword evidence="9" id="KW-1185">Reference proteome</keyword>
<evidence type="ECO:0000256" key="5">
    <source>
        <dbReference type="ARBA" id="ARBA00024993"/>
    </source>
</evidence>
<evidence type="ECO:0000313" key="8">
    <source>
        <dbReference type="EMBL" id="MBB5481442.1"/>
    </source>
</evidence>
<feature type="binding site" evidence="7">
    <location>
        <position position="102"/>
    </location>
    <ligand>
        <name>Zn(2+)</name>
        <dbReference type="ChEBI" id="CHEBI:29105"/>
    </ligand>
</feature>
<dbReference type="SMART" id="SM00947">
    <property type="entry name" value="Pro_CA"/>
    <property type="match status" value="1"/>
</dbReference>
<evidence type="ECO:0000256" key="1">
    <source>
        <dbReference type="ARBA" id="ARBA00006217"/>
    </source>
</evidence>
<dbReference type="InterPro" id="IPR001765">
    <property type="entry name" value="Carbonic_anhydrase"/>
</dbReference>
<name>A0A840VVZ7_9ACTN</name>
<feature type="binding site" evidence="7">
    <location>
        <position position="99"/>
    </location>
    <ligand>
        <name>Zn(2+)</name>
        <dbReference type="ChEBI" id="CHEBI:29105"/>
    </ligand>
</feature>
<keyword evidence="4 7" id="KW-0862">Zinc</keyword>
<dbReference type="AlphaFoldDB" id="A0A840VVZ7"/>
<dbReference type="EMBL" id="JACHDP010000001">
    <property type="protein sequence ID" value="MBB5481442.1"/>
    <property type="molecule type" value="Genomic_DNA"/>
</dbReference>
<gene>
    <name evidence="8" type="ORF">HNR20_005947</name>
</gene>
<dbReference type="Gene3D" id="3.40.1050.10">
    <property type="entry name" value="Carbonic anhydrase"/>
    <property type="match status" value="1"/>
</dbReference>
<comment type="catalytic activity">
    <reaction evidence="6">
        <text>hydrogencarbonate + H(+) = CO2 + H2O</text>
        <dbReference type="Rhea" id="RHEA:10748"/>
        <dbReference type="ChEBI" id="CHEBI:15377"/>
        <dbReference type="ChEBI" id="CHEBI:15378"/>
        <dbReference type="ChEBI" id="CHEBI:16526"/>
        <dbReference type="ChEBI" id="CHEBI:17544"/>
        <dbReference type="EC" id="4.2.1.1"/>
    </reaction>
</comment>
<organism evidence="8 9">
    <name type="scientific">Micromonospora parathelypteridis</name>
    <dbReference type="NCBI Taxonomy" id="1839617"/>
    <lineage>
        <taxon>Bacteria</taxon>
        <taxon>Bacillati</taxon>
        <taxon>Actinomycetota</taxon>
        <taxon>Actinomycetes</taxon>
        <taxon>Micromonosporales</taxon>
        <taxon>Micromonosporaceae</taxon>
        <taxon>Micromonospora</taxon>
    </lineage>
</organism>
<dbReference type="PANTHER" id="PTHR43175">
    <property type="entry name" value="CARBONIC ANHYDRASE"/>
    <property type="match status" value="1"/>
</dbReference>
<dbReference type="Proteomes" id="UP000586947">
    <property type="component" value="Unassembled WGS sequence"/>
</dbReference>
<proteinExistence type="inferred from homology"/>
<evidence type="ECO:0000256" key="6">
    <source>
        <dbReference type="ARBA" id="ARBA00048348"/>
    </source>
</evidence>
<keyword evidence="3 7" id="KW-0479">Metal-binding</keyword>
<dbReference type="GO" id="GO:0004089">
    <property type="term" value="F:carbonate dehydratase activity"/>
    <property type="evidence" value="ECO:0007669"/>
    <property type="project" value="UniProtKB-EC"/>
</dbReference>
<evidence type="ECO:0000256" key="7">
    <source>
        <dbReference type="PIRSR" id="PIRSR601765-1"/>
    </source>
</evidence>
<comment type="caution">
    <text evidence="8">The sequence shown here is derived from an EMBL/GenBank/DDBJ whole genome shotgun (WGS) entry which is preliminary data.</text>
</comment>
<reference evidence="8 9" key="1">
    <citation type="submission" date="2020-08" db="EMBL/GenBank/DDBJ databases">
        <title>Sequencing the genomes of 1000 actinobacteria strains.</title>
        <authorList>
            <person name="Klenk H.-P."/>
        </authorList>
    </citation>
    <scope>NUCLEOTIDE SEQUENCE [LARGE SCALE GENOMIC DNA]</scope>
    <source>
        <strain evidence="8 9">DSM 103125</strain>
    </source>
</reference>
<dbReference type="InterPro" id="IPR036874">
    <property type="entry name" value="Carbonic_anhydrase_sf"/>
</dbReference>
<evidence type="ECO:0000256" key="3">
    <source>
        <dbReference type="ARBA" id="ARBA00022723"/>
    </source>
</evidence>
<evidence type="ECO:0000313" key="9">
    <source>
        <dbReference type="Proteomes" id="UP000586947"/>
    </source>
</evidence>
<dbReference type="GO" id="GO:0008270">
    <property type="term" value="F:zinc ion binding"/>
    <property type="evidence" value="ECO:0007669"/>
    <property type="project" value="InterPro"/>
</dbReference>
<evidence type="ECO:0000256" key="2">
    <source>
        <dbReference type="ARBA" id="ARBA00012925"/>
    </source>
</evidence>
<evidence type="ECO:0000256" key="4">
    <source>
        <dbReference type="ARBA" id="ARBA00022833"/>
    </source>
</evidence>
<feature type="binding site" evidence="7">
    <location>
        <position position="39"/>
    </location>
    <ligand>
        <name>Zn(2+)</name>
        <dbReference type="ChEBI" id="CHEBI:29105"/>
    </ligand>
</feature>
<dbReference type="PANTHER" id="PTHR43175:SF3">
    <property type="entry name" value="CARBON DISULFIDE HYDROLASE"/>
    <property type="match status" value="1"/>
</dbReference>
<dbReference type="RefSeq" id="WP_184186857.1">
    <property type="nucleotide sequence ID" value="NZ_BMNF01000004.1"/>
</dbReference>
<keyword evidence="8" id="KW-0456">Lyase</keyword>
<protein>
    <recommendedName>
        <fullName evidence="2">carbonic anhydrase</fullName>
        <ecNumber evidence="2">4.2.1.1</ecNumber>
    </recommendedName>
</protein>
<comment type="similarity">
    <text evidence="1">Belongs to the beta-class carbonic anhydrase family.</text>
</comment>
<sequence>MSNMDDLLQRNVRFAATDARDRVPEVPFVPNQQLYVITCLDPRVDPAFIFGLALGDAIVARSLGGRVTPAVIEDLAWISYLHEVKTPDADWFDLAVVHHTGCGRGLDDKALLKGFAERGGDDTALVNQAVFDPAQTVPGDVETLINAPLLSPRIKVSGYEYDVDTGLLRTLVPPRSRSDG</sequence>
<accession>A0A840VVZ7</accession>
<comment type="cofactor">
    <cofactor evidence="7">
        <name>Zn(2+)</name>
        <dbReference type="ChEBI" id="CHEBI:29105"/>
    </cofactor>
    <text evidence="7">Binds 1 zinc ion per subunit.</text>
</comment>
<dbReference type="EC" id="4.2.1.1" evidence="2"/>
<feature type="binding site" evidence="7">
    <location>
        <position position="41"/>
    </location>
    <ligand>
        <name>Zn(2+)</name>
        <dbReference type="ChEBI" id="CHEBI:29105"/>
    </ligand>
</feature>
<dbReference type="Pfam" id="PF00484">
    <property type="entry name" value="Pro_CA"/>
    <property type="match status" value="1"/>
</dbReference>
<comment type="function">
    <text evidence="5">Catalyzes the reversible hydration of carbon dioxide to form bicarbonate.</text>
</comment>
<dbReference type="SUPFAM" id="SSF53056">
    <property type="entry name" value="beta-carbonic anhydrase, cab"/>
    <property type="match status" value="1"/>
</dbReference>